<dbReference type="EMBL" id="JALJOR010000012">
    <property type="protein sequence ID" value="KAK9807853.1"/>
    <property type="molecule type" value="Genomic_DNA"/>
</dbReference>
<feature type="region of interest" description="Disordered" evidence="1">
    <location>
        <begin position="58"/>
        <end position="128"/>
    </location>
</feature>
<evidence type="ECO:0000313" key="2">
    <source>
        <dbReference type="EMBL" id="KAK9807853.1"/>
    </source>
</evidence>
<proteinExistence type="predicted"/>
<keyword evidence="3" id="KW-1185">Reference proteome</keyword>
<reference evidence="2 3" key="1">
    <citation type="journal article" date="2024" name="Nat. Commun.">
        <title>Phylogenomics reveals the evolutionary origins of lichenization in chlorophyte algae.</title>
        <authorList>
            <person name="Puginier C."/>
            <person name="Libourel C."/>
            <person name="Otte J."/>
            <person name="Skaloud P."/>
            <person name="Haon M."/>
            <person name="Grisel S."/>
            <person name="Petersen M."/>
            <person name="Berrin J.G."/>
            <person name="Delaux P.M."/>
            <person name="Dal Grande F."/>
            <person name="Keller J."/>
        </authorList>
    </citation>
    <scope>NUCLEOTIDE SEQUENCE [LARGE SCALE GENOMIC DNA]</scope>
    <source>
        <strain evidence="2 3">SAG 2043</strain>
    </source>
</reference>
<comment type="caution">
    <text evidence="2">The sequence shown here is derived from an EMBL/GenBank/DDBJ whole genome shotgun (WGS) entry which is preliminary data.</text>
</comment>
<protein>
    <submittedName>
        <fullName evidence="2">Uncharacterized protein</fullName>
    </submittedName>
</protein>
<sequence>MGVVDKFFSTHKYCCQEWAELARRDDEPKGPKVTAANDKFYARMRKVGIFFTIARAQAKESVGQKRRMSTEGAHPPANSDEPLGTKRGKPSATAAANRSSDTPHVQAHNPPVGGPDQGGRRQATFQRAAEACEPFRLLPRLTQQIRQMEELVKQADSDQEVRLC</sequence>
<evidence type="ECO:0000313" key="3">
    <source>
        <dbReference type="Proteomes" id="UP001489004"/>
    </source>
</evidence>
<dbReference type="Proteomes" id="UP001489004">
    <property type="component" value="Unassembled WGS sequence"/>
</dbReference>
<gene>
    <name evidence="2" type="ORF">WJX72_011383</name>
</gene>
<organism evidence="2 3">
    <name type="scientific">[Myrmecia] bisecta</name>
    <dbReference type="NCBI Taxonomy" id="41462"/>
    <lineage>
        <taxon>Eukaryota</taxon>
        <taxon>Viridiplantae</taxon>
        <taxon>Chlorophyta</taxon>
        <taxon>core chlorophytes</taxon>
        <taxon>Trebouxiophyceae</taxon>
        <taxon>Trebouxiales</taxon>
        <taxon>Trebouxiaceae</taxon>
        <taxon>Myrmecia</taxon>
    </lineage>
</organism>
<accession>A0AAW1PH97</accession>
<feature type="compositionally biased region" description="Polar residues" evidence="1">
    <location>
        <begin position="94"/>
        <end position="103"/>
    </location>
</feature>
<dbReference type="AlphaFoldDB" id="A0AAW1PH97"/>
<name>A0AAW1PH97_9CHLO</name>
<evidence type="ECO:0000256" key="1">
    <source>
        <dbReference type="SAM" id="MobiDB-lite"/>
    </source>
</evidence>